<organism evidence="2 3">
    <name type="scientific">Paenibacillus auburnensis</name>
    <dbReference type="NCBI Taxonomy" id="2905649"/>
    <lineage>
        <taxon>Bacteria</taxon>
        <taxon>Bacillati</taxon>
        <taxon>Bacillota</taxon>
        <taxon>Bacilli</taxon>
        <taxon>Bacillales</taxon>
        <taxon>Paenibacillaceae</taxon>
        <taxon>Paenibacillus</taxon>
    </lineage>
</organism>
<evidence type="ECO:0000313" key="3">
    <source>
        <dbReference type="Proteomes" id="UP000838324"/>
    </source>
</evidence>
<gene>
    <name evidence="2" type="ORF">PAECIP111892_05196</name>
</gene>
<keyword evidence="3" id="KW-1185">Reference proteome</keyword>
<dbReference type="Pfam" id="PF07550">
    <property type="entry name" value="Shr-like_HID"/>
    <property type="match status" value="1"/>
</dbReference>
<dbReference type="InterPro" id="IPR011432">
    <property type="entry name" value="Shr-like_HID"/>
</dbReference>
<accession>A0ABN8GZC4</accession>
<reference evidence="2" key="1">
    <citation type="submission" date="2022-01" db="EMBL/GenBank/DDBJ databases">
        <authorList>
            <person name="Criscuolo A."/>
        </authorList>
    </citation>
    <scope>NUCLEOTIDE SEQUENCE</scope>
    <source>
        <strain evidence="2">CIP111892</strain>
    </source>
</reference>
<dbReference type="RefSeq" id="WP_236337065.1">
    <property type="nucleotide sequence ID" value="NZ_CAKMMG010000012.1"/>
</dbReference>
<proteinExistence type="predicted"/>
<evidence type="ECO:0000259" key="1">
    <source>
        <dbReference type="Pfam" id="PF07550"/>
    </source>
</evidence>
<evidence type="ECO:0000313" key="2">
    <source>
        <dbReference type="EMBL" id="CAH1222751.1"/>
    </source>
</evidence>
<protein>
    <recommendedName>
        <fullName evidence="1">Heme-binding protein Shr-like Hb-interacting domain-containing protein</fullName>
    </recommendedName>
</protein>
<dbReference type="EMBL" id="CAKMMG010000012">
    <property type="protein sequence ID" value="CAH1222751.1"/>
    <property type="molecule type" value="Genomic_DNA"/>
</dbReference>
<sequence>MVGSNTKSKPGFMQTMSKMMAVIITATTVFTVSPGKSQATPLISPVTSATAEVGSSNTAITVSFNTYAIPATDLADLKSDIQIERSGSGSFVDLSADNAGNEINMNADGELVITLNTALTGSSNSINVAAGAVMNEEGVPSDADITVTHISALDITPPAYTGSTSNQGRSVYLSFDEDFTVNAPDGADEEQAQAFLADQLSVASDGKNFVPVTAQQASVYQNGSRQIYLNYDNNMKVILGTHTVIRIAAGTLKDAAGNLNEEINLQVSPPVIQSALVSGGNHDVTITFDKEVFDNSGDSLKNFIYLVKGTNDNWKGLVAQDTVSITSGKLTIHFAEALSGTDSQVVINRGALKDVYGNIQNDTQATALIEADASEIDPAPADTTAPKFLYYYLSKDKQELSFVFDENIFNATEDEASFLQNVQWYNPISYNWQYALPSDTVVTFTGKAVTLHFAAPLTGSQYYFQINPNHFQDAAGNVLTDYVNTNWLYPQQNSGITLNGGYFSHSGRYLSLQFNTNTALVDQTLADGVSHLNEYITISTDHGVTYQALDAQDVVYVHENSINIVFDEAKQSGSVRVKLAADAVSDVYDMIRNGEVDQEIAYNTPDITGYFFSNAASEFTYADNVAWREHVRVIRVYDNTTDVYRQLVSSEYSLSAGKLTFAKGVFQAGHEYEVMVDAEGYSSQYFEGYTYKSSEVFYMTAPAVTVDNGISASINLFNNAYRDYVMGNQTVIFELFDGSTPVSIVAANLKVNTGTYSASFNVSDADTNPNYTVKAYVVSKYSSDYTNLGLNLATVKTQLELDQAILNAETNKNNND</sequence>
<dbReference type="Proteomes" id="UP000838324">
    <property type="component" value="Unassembled WGS sequence"/>
</dbReference>
<name>A0ABN8GZC4_9BACL</name>
<comment type="caution">
    <text evidence="2">The sequence shown here is derived from an EMBL/GenBank/DDBJ whole genome shotgun (WGS) entry which is preliminary data.</text>
</comment>
<feature type="domain" description="Heme-binding protein Shr-like Hb-interacting" evidence="1">
    <location>
        <begin position="614"/>
        <end position="684"/>
    </location>
</feature>